<dbReference type="Pfam" id="PF02463">
    <property type="entry name" value="SMC_N"/>
    <property type="match status" value="1"/>
</dbReference>
<dbReference type="GO" id="GO:0043590">
    <property type="term" value="C:bacterial nucleoid"/>
    <property type="evidence" value="ECO:0007669"/>
    <property type="project" value="TreeGrafter"/>
</dbReference>
<sequence>MLSRLSVRNIVLIEALDLAFAPGFTVLTGETGAGKSILLDALALALGAKSDASLVRTGEAQGSVTATFLLPPTHPAFAVLDEVGVAREDVLIVRRVQGSDGRARAFVNDQPVSVSLLRALGGLLVEVHGQHADRGLMQPAAHRRLIDAYGGLGGETARVGALWQALKDAEAALEAHEAKLAAAREEAEFLRAAVAELTALDPEPGEEERLTAGRQEMAAAEKVAGDLAEAASSLEGGKSPIPALAGVLRKLERKRDGAEDTLTPVMDALAAALDALEEARTTILEAQRALDFDPGAMEGLEERLFALRAASRKFKVPVDDLADLAARMADELTDLDAGEARLDTLAQEVAAAERSYREAAAALSERRHAAADRLEAAVMAELKPLKLDKAIFSVRREAVEPGPEGVDQMAFYVQTNPGSPAGPIMKIASGGELSRFLLALKVCLADAGSASTLIFDEIDTGVGGAVSDAIGTRMARLADAVQVVSITHAPQVAARAGSHLLIAKTHQNGATTATSVRAIEGEERREEIARMLAGATVTDEARRAADKLIDA</sequence>
<keyword evidence="6" id="KW-0067">ATP-binding</keyword>
<keyword evidence="7 9" id="KW-0234">DNA repair</keyword>
<comment type="similarity">
    <text evidence="2 9">Belongs to the RecN family.</text>
</comment>
<evidence type="ECO:0000256" key="10">
    <source>
        <dbReference type="SAM" id="Coils"/>
    </source>
</evidence>
<reference evidence="12" key="1">
    <citation type="submission" date="2020-12" db="EMBL/GenBank/DDBJ databases">
        <title>Bacterial taxonomy.</title>
        <authorList>
            <person name="Pan X."/>
        </authorList>
    </citation>
    <scope>NUCLEOTIDE SEQUENCE</scope>
    <source>
        <strain evidence="12">B2012</strain>
    </source>
</reference>
<dbReference type="InterPro" id="IPR027417">
    <property type="entry name" value="P-loop_NTPase"/>
</dbReference>
<dbReference type="CDD" id="cd03241">
    <property type="entry name" value="ABC_RecN"/>
    <property type="match status" value="2"/>
</dbReference>
<evidence type="ECO:0000256" key="9">
    <source>
        <dbReference type="PIRNR" id="PIRNR003128"/>
    </source>
</evidence>
<name>A0A934IH74_9HYPH</name>
<dbReference type="GO" id="GO:0006281">
    <property type="term" value="P:DNA repair"/>
    <property type="evidence" value="ECO:0007669"/>
    <property type="project" value="UniProtKB-KW"/>
</dbReference>
<protein>
    <recommendedName>
        <fullName evidence="3 9">DNA repair protein RecN</fullName>
    </recommendedName>
    <alternativeName>
        <fullName evidence="8 9">Recombination protein N</fullName>
    </alternativeName>
</protein>
<evidence type="ECO:0000256" key="4">
    <source>
        <dbReference type="ARBA" id="ARBA00022741"/>
    </source>
</evidence>
<evidence type="ECO:0000256" key="3">
    <source>
        <dbReference type="ARBA" id="ARBA00021315"/>
    </source>
</evidence>
<dbReference type="InterPro" id="IPR004604">
    <property type="entry name" value="DNA_recomb/repair_RecN"/>
</dbReference>
<evidence type="ECO:0000256" key="7">
    <source>
        <dbReference type="ARBA" id="ARBA00023204"/>
    </source>
</evidence>
<evidence type="ECO:0000313" key="12">
    <source>
        <dbReference type="EMBL" id="MBJ3774931.1"/>
    </source>
</evidence>
<evidence type="ECO:0000256" key="8">
    <source>
        <dbReference type="ARBA" id="ARBA00033408"/>
    </source>
</evidence>
<dbReference type="Proteomes" id="UP000609531">
    <property type="component" value="Unassembled WGS sequence"/>
</dbReference>
<keyword evidence="4" id="KW-0547">Nucleotide-binding</keyword>
<dbReference type="FunFam" id="3.40.50.300:FF:000356">
    <property type="entry name" value="DNA repair protein RecN"/>
    <property type="match status" value="1"/>
</dbReference>
<dbReference type="SUPFAM" id="SSF52540">
    <property type="entry name" value="P-loop containing nucleoside triphosphate hydrolases"/>
    <property type="match status" value="2"/>
</dbReference>
<evidence type="ECO:0000313" key="13">
    <source>
        <dbReference type="Proteomes" id="UP000609531"/>
    </source>
</evidence>
<dbReference type="NCBIfam" id="TIGR00634">
    <property type="entry name" value="recN"/>
    <property type="match status" value="1"/>
</dbReference>
<dbReference type="PIRSF" id="PIRSF003128">
    <property type="entry name" value="RecN"/>
    <property type="match status" value="1"/>
</dbReference>
<accession>A0A934IH74</accession>
<dbReference type="GO" id="GO:0009432">
    <property type="term" value="P:SOS response"/>
    <property type="evidence" value="ECO:0007669"/>
    <property type="project" value="TreeGrafter"/>
</dbReference>
<proteinExistence type="inferred from homology"/>
<comment type="caution">
    <text evidence="12">The sequence shown here is derived from an EMBL/GenBank/DDBJ whole genome shotgun (WGS) entry which is preliminary data.</text>
</comment>
<keyword evidence="5 9" id="KW-0227">DNA damage</keyword>
<feature type="domain" description="RecF/RecN/SMC N-terminal" evidence="11">
    <location>
        <begin position="2"/>
        <end position="507"/>
    </location>
</feature>
<dbReference type="PANTHER" id="PTHR11059">
    <property type="entry name" value="DNA REPAIR PROTEIN RECN"/>
    <property type="match status" value="1"/>
</dbReference>
<feature type="coiled-coil region" evidence="10">
    <location>
        <begin position="335"/>
        <end position="362"/>
    </location>
</feature>
<dbReference type="PANTHER" id="PTHR11059:SF0">
    <property type="entry name" value="DNA REPAIR PROTEIN RECN"/>
    <property type="match status" value="1"/>
</dbReference>
<evidence type="ECO:0000256" key="6">
    <source>
        <dbReference type="ARBA" id="ARBA00022840"/>
    </source>
</evidence>
<organism evidence="12 13">
    <name type="scientific">Acuticoccus mangrovi</name>
    <dbReference type="NCBI Taxonomy" id="2796142"/>
    <lineage>
        <taxon>Bacteria</taxon>
        <taxon>Pseudomonadati</taxon>
        <taxon>Pseudomonadota</taxon>
        <taxon>Alphaproteobacteria</taxon>
        <taxon>Hyphomicrobiales</taxon>
        <taxon>Amorphaceae</taxon>
        <taxon>Acuticoccus</taxon>
    </lineage>
</organism>
<evidence type="ECO:0000256" key="1">
    <source>
        <dbReference type="ARBA" id="ARBA00003618"/>
    </source>
</evidence>
<evidence type="ECO:0000259" key="11">
    <source>
        <dbReference type="Pfam" id="PF02463"/>
    </source>
</evidence>
<evidence type="ECO:0000256" key="5">
    <source>
        <dbReference type="ARBA" id="ARBA00022763"/>
    </source>
</evidence>
<dbReference type="AlphaFoldDB" id="A0A934IH74"/>
<dbReference type="GO" id="GO:0006310">
    <property type="term" value="P:DNA recombination"/>
    <property type="evidence" value="ECO:0007669"/>
    <property type="project" value="InterPro"/>
</dbReference>
<keyword evidence="13" id="KW-1185">Reference proteome</keyword>
<dbReference type="RefSeq" id="WP_198880836.1">
    <property type="nucleotide sequence ID" value="NZ_JAEKJA010000003.1"/>
</dbReference>
<dbReference type="EMBL" id="JAEKJA010000003">
    <property type="protein sequence ID" value="MBJ3774931.1"/>
    <property type="molecule type" value="Genomic_DNA"/>
</dbReference>
<evidence type="ECO:0000256" key="2">
    <source>
        <dbReference type="ARBA" id="ARBA00009441"/>
    </source>
</evidence>
<gene>
    <name evidence="12" type="primary">recN</name>
    <name evidence="12" type="ORF">JCR33_04485</name>
</gene>
<comment type="function">
    <text evidence="1 9">May be involved in recombinational repair of damaged DNA.</text>
</comment>
<dbReference type="Gene3D" id="3.40.50.300">
    <property type="entry name" value="P-loop containing nucleotide triphosphate hydrolases"/>
    <property type="match status" value="2"/>
</dbReference>
<dbReference type="GO" id="GO:0005524">
    <property type="term" value="F:ATP binding"/>
    <property type="evidence" value="ECO:0007669"/>
    <property type="project" value="UniProtKB-KW"/>
</dbReference>
<feature type="coiled-coil region" evidence="10">
    <location>
        <begin position="166"/>
        <end position="200"/>
    </location>
</feature>
<dbReference type="InterPro" id="IPR003395">
    <property type="entry name" value="RecF/RecN/SMC_N"/>
</dbReference>
<keyword evidence="10" id="KW-0175">Coiled coil</keyword>